<organism evidence="2">
    <name type="scientific">marine sediment metagenome</name>
    <dbReference type="NCBI Taxonomy" id="412755"/>
    <lineage>
        <taxon>unclassified sequences</taxon>
        <taxon>metagenomes</taxon>
        <taxon>ecological metagenomes</taxon>
    </lineage>
</organism>
<gene>
    <name evidence="2" type="ORF">S01H4_63936</name>
</gene>
<dbReference type="InterPro" id="IPR023214">
    <property type="entry name" value="HAD_sf"/>
</dbReference>
<sequence length="42" mass="4514">VVEDAEAGIEAALAGNMLSIGIGNIFLPLFLHLLTQFFSRKP</sequence>
<accession>X1DDG0</accession>
<keyword evidence="1" id="KW-1133">Transmembrane helix</keyword>
<dbReference type="Gene3D" id="3.40.50.1000">
    <property type="entry name" value="HAD superfamily/HAD-like"/>
    <property type="match status" value="1"/>
</dbReference>
<reference evidence="2" key="1">
    <citation type="journal article" date="2014" name="Front. Microbiol.">
        <title>High frequency of phylogenetically diverse reductive dehalogenase-homologous genes in deep subseafloor sedimentary metagenomes.</title>
        <authorList>
            <person name="Kawai M."/>
            <person name="Futagami T."/>
            <person name="Toyoda A."/>
            <person name="Takaki Y."/>
            <person name="Nishi S."/>
            <person name="Hori S."/>
            <person name="Arai W."/>
            <person name="Tsubouchi T."/>
            <person name="Morono Y."/>
            <person name="Uchiyama I."/>
            <person name="Ito T."/>
            <person name="Fujiyama A."/>
            <person name="Inagaki F."/>
            <person name="Takami H."/>
        </authorList>
    </citation>
    <scope>NUCLEOTIDE SEQUENCE</scope>
    <source>
        <strain evidence="2">Expedition CK06-06</strain>
    </source>
</reference>
<dbReference type="EMBL" id="BART01038612">
    <property type="protein sequence ID" value="GAH06355.1"/>
    <property type="molecule type" value="Genomic_DNA"/>
</dbReference>
<evidence type="ECO:0000313" key="2">
    <source>
        <dbReference type="EMBL" id="GAH06355.1"/>
    </source>
</evidence>
<name>X1DDG0_9ZZZZ</name>
<feature type="non-terminal residue" evidence="2">
    <location>
        <position position="1"/>
    </location>
</feature>
<comment type="caution">
    <text evidence="2">The sequence shown here is derived from an EMBL/GenBank/DDBJ whole genome shotgun (WGS) entry which is preliminary data.</text>
</comment>
<protein>
    <submittedName>
        <fullName evidence="2">Uncharacterized protein</fullName>
    </submittedName>
</protein>
<evidence type="ECO:0000256" key="1">
    <source>
        <dbReference type="SAM" id="Phobius"/>
    </source>
</evidence>
<proteinExistence type="predicted"/>
<feature type="transmembrane region" description="Helical" evidence="1">
    <location>
        <begin position="12"/>
        <end position="34"/>
    </location>
</feature>
<dbReference type="AlphaFoldDB" id="X1DDG0"/>
<keyword evidence="1" id="KW-0812">Transmembrane</keyword>
<keyword evidence="1" id="KW-0472">Membrane</keyword>